<feature type="transmembrane region" description="Helical" evidence="1">
    <location>
        <begin position="12"/>
        <end position="32"/>
    </location>
</feature>
<keyword evidence="1" id="KW-0812">Transmembrane</keyword>
<name>A0ABD5VIB9_9EURY</name>
<feature type="transmembrane region" description="Helical" evidence="1">
    <location>
        <begin position="77"/>
        <end position="101"/>
    </location>
</feature>
<sequence>MADLEQRLQAWFGLGVEVVYTFFAFVLVSLPFLALGDDAFGEPLGALVVPLVLGIGIGGTVAFELGTYSFDRLGHFVVAAFAAAIAWVLVVSTLVLVFDLWRAPRDPLPMFVAWSLSLATGYVLVYRGEDALA</sequence>
<organism evidence="2 3">
    <name type="scientific">Halorubellus litoreus</name>
    <dbReference type="NCBI Taxonomy" id="755308"/>
    <lineage>
        <taxon>Archaea</taxon>
        <taxon>Methanobacteriati</taxon>
        <taxon>Methanobacteriota</taxon>
        <taxon>Stenosarchaea group</taxon>
        <taxon>Halobacteria</taxon>
        <taxon>Halobacteriales</taxon>
        <taxon>Halorubellaceae</taxon>
        <taxon>Halorubellus</taxon>
    </lineage>
</organism>
<proteinExistence type="predicted"/>
<evidence type="ECO:0000313" key="3">
    <source>
        <dbReference type="Proteomes" id="UP001596395"/>
    </source>
</evidence>
<accession>A0ABD5VIB9</accession>
<gene>
    <name evidence="2" type="ORF">ACFQGB_20045</name>
</gene>
<keyword evidence="1" id="KW-1133">Transmembrane helix</keyword>
<feature type="transmembrane region" description="Helical" evidence="1">
    <location>
        <begin position="44"/>
        <end position="65"/>
    </location>
</feature>
<dbReference type="AlphaFoldDB" id="A0ABD5VIB9"/>
<evidence type="ECO:0000256" key="1">
    <source>
        <dbReference type="SAM" id="Phobius"/>
    </source>
</evidence>
<keyword evidence="1" id="KW-0472">Membrane</keyword>
<dbReference type="EMBL" id="JBHSXN010000005">
    <property type="protein sequence ID" value="MFC6955159.1"/>
    <property type="molecule type" value="Genomic_DNA"/>
</dbReference>
<protein>
    <recommendedName>
        <fullName evidence="4">SPW repeat-containing protein</fullName>
    </recommendedName>
</protein>
<dbReference type="RefSeq" id="WP_336352095.1">
    <property type="nucleotide sequence ID" value="NZ_JAZAQL010000005.1"/>
</dbReference>
<reference evidence="2 3" key="1">
    <citation type="journal article" date="2019" name="Int. J. Syst. Evol. Microbiol.">
        <title>The Global Catalogue of Microorganisms (GCM) 10K type strain sequencing project: providing services to taxonomists for standard genome sequencing and annotation.</title>
        <authorList>
            <consortium name="The Broad Institute Genomics Platform"/>
            <consortium name="The Broad Institute Genome Sequencing Center for Infectious Disease"/>
            <person name="Wu L."/>
            <person name="Ma J."/>
        </authorList>
    </citation>
    <scope>NUCLEOTIDE SEQUENCE [LARGE SCALE GENOMIC DNA]</scope>
    <source>
        <strain evidence="2 3">GX26</strain>
    </source>
</reference>
<keyword evidence="3" id="KW-1185">Reference proteome</keyword>
<comment type="caution">
    <text evidence="2">The sequence shown here is derived from an EMBL/GenBank/DDBJ whole genome shotgun (WGS) entry which is preliminary data.</text>
</comment>
<feature type="transmembrane region" description="Helical" evidence="1">
    <location>
        <begin position="107"/>
        <end position="126"/>
    </location>
</feature>
<evidence type="ECO:0008006" key="4">
    <source>
        <dbReference type="Google" id="ProtNLM"/>
    </source>
</evidence>
<dbReference type="Proteomes" id="UP001596395">
    <property type="component" value="Unassembled WGS sequence"/>
</dbReference>
<evidence type="ECO:0000313" key="2">
    <source>
        <dbReference type="EMBL" id="MFC6955159.1"/>
    </source>
</evidence>